<dbReference type="EMBL" id="DS989859">
    <property type="protein sequence ID" value="EDX73144.1"/>
    <property type="molecule type" value="Genomic_DNA"/>
</dbReference>
<dbReference type="AlphaFoldDB" id="B4VXU3"/>
<accession>B4VXU3</accession>
<protein>
    <submittedName>
        <fullName evidence="1">Uncharacterized protein</fullName>
    </submittedName>
</protein>
<gene>
    <name evidence="1" type="ORF">MC7420_4391</name>
</gene>
<dbReference type="Proteomes" id="UP000003835">
    <property type="component" value="Unassembled WGS sequence"/>
</dbReference>
<evidence type="ECO:0000313" key="1">
    <source>
        <dbReference type="EMBL" id="EDX73144.1"/>
    </source>
</evidence>
<proteinExistence type="predicted"/>
<name>B4VXU3_9CYAN</name>
<reference evidence="1 2" key="1">
    <citation type="submission" date="2008-07" db="EMBL/GenBank/DDBJ databases">
        <authorList>
            <person name="Tandeau de Marsac N."/>
            <person name="Ferriera S."/>
            <person name="Johnson J."/>
            <person name="Kravitz S."/>
            <person name="Beeson K."/>
            <person name="Sutton G."/>
            <person name="Rogers Y.-H."/>
            <person name="Friedman R."/>
            <person name="Frazier M."/>
            <person name="Venter J.C."/>
        </authorList>
    </citation>
    <scope>NUCLEOTIDE SEQUENCE [LARGE SCALE GENOMIC DNA]</scope>
    <source>
        <strain evidence="1 2">PCC 7420</strain>
    </source>
</reference>
<dbReference type="HOGENOM" id="CLU_3342482_0_0_3"/>
<organism evidence="1 2">
    <name type="scientific">Coleofasciculus chthonoplastes PCC 7420</name>
    <dbReference type="NCBI Taxonomy" id="118168"/>
    <lineage>
        <taxon>Bacteria</taxon>
        <taxon>Bacillati</taxon>
        <taxon>Cyanobacteriota</taxon>
        <taxon>Cyanophyceae</taxon>
        <taxon>Coleofasciculales</taxon>
        <taxon>Coleofasciculaceae</taxon>
        <taxon>Coleofasciculus</taxon>
    </lineage>
</organism>
<sequence length="37" mass="4225">MLTDDSLDWLPAQPILNFSLKREAKPAVDPWLLITLC</sequence>
<keyword evidence="2" id="KW-1185">Reference proteome</keyword>
<evidence type="ECO:0000313" key="2">
    <source>
        <dbReference type="Proteomes" id="UP000003835"/>
    </source>
</evidence>